<dbReference type="KEGG" id="dpx:DAPPUDRAFT_344664"/>
<dbReference type="Proteomes" id="UP000000305">
    <property type="component" value="Unassembled WGS sequence"/>
</dbReference>
<protein>
    <submittedName>
        <fullName evidence="2">Uncharacterized protein</fullName>
    </submittedName>
</protein>
<gene>
    <name evidence="2" type="ORF">DAPPUDRAFT_344664</name>
</gene>
<dbReference type="EMBL" id="GL736854">
    <property type="protein sequence ID" value="EFX60218.1"/>
    <property type="molecule type" value="Genomic_DNA"/>
</dbReference>
<accession>E9I712</accession>
<sequence length="109" mass="11886">MHSTTSCDCNGINCRRQVALAEKRALNIESPESPEPQEINKEFPCYTQSFLEEENDNAMDVGDVTKHEVPCSPSLEGDNSVSSGYGYPTDSDSGYSSVKDLTDDNSNGK</sequence>
<feature type="non-terminal residue" evidence="2">
    <location>
        <position position="109"/>
    </location>
</feature>
<dbReference type="AlphaFoldDB" id="E9I712"/>
<name>E9I712_DAPPU</name>
<keyword evidence="3" id="KW-1185">Reference proteome</keyword>
<reference evidence="2 3" key="1">
    <citation type="journal article" date="2011" name="Science">
        <title>The ecoresponsive genome of Daphnia pulex.</title>
        <authorList>
            <person name="Colbourne J.K."/>
            <person name="Pfrender M.E."/>
            <person name="Gilbert D."/>
            <person name="Thomas W.K."/>
            <person name="Tucker A."/>
            <person name="Oakley T.H."/>
            <person name="Tokishita S."/>
            <person name="Aerts A."/>
            <person name="Arnold G.J."/>
            <person name="Basu M.K."/>
            <person name="Bauer D.J."/>
            <person name="Caceres C.E."/>
            <person name="Carmel L."/>
            <person name="Casola C."/>
            <person name="Choi J.H."/>
            <person name="Detter J.C."/>
            <person name="Dong Q."/>
            <person name="Dusheyko S."/>
            <person name="Eads B.D."/>
            <person name="Frohlich T."/>
            <person name="Geiler-Samerotte K.A."/>
            <person name="Gerlach D."/>
            <person name="Hatcher P."/>
            <person name="Jogdeo S."/>
            <person name="Krijgsveld J."/>
            <person name="Kriventseva E.V."/>
            <person name="Kultz D."/>
            <person name="Laforsch C."/>
            <person name="Lindquist E."/>
            <person name="Lopez J."/>
            <person name="Manak J.R."/>
            <person name="Muller J."/>
            <person name="Pangilinan J."/>
            <person name="Patwardhan R.P."/>
            <person name="Pitluck S."/>
            <person name="Pritham E.J."/>
            <person name="Rechtsteiner A."/>
            <person name="Rho M."/>
            <person name="Rogozin I.B."/>
            <person name="Sakarya O."/>
            <person name="Salamov A."/>
            <person name="Schaack S."/>
            <person name="Shapiro H."/>
            <person name="Shiga Y."/>
            <person name="Skalitzky C."/>
            <person name="Smith Z."/>
            <person name="Souvorov A."/>
            <person name="Sung W."/>
            <person name="Tang Z."/>
            <person name="Tsuchiya D."/>
            <person name="Tu H."/>
            <person name="Vos H."/>
            <person name="Wang M."/>
            <person name="Wolf Y.I."/>
            <person name="Yamagata H."/>
            <person name="Yamada T."/>
            <person name="Ye Y."/>
            <person name="Shaw J.R."/>
            <person name="Andrews J."/>
            <person name="Crease T.J."/>
            <person name="Tang H."/>
            <person name="Lucas S.M."/>
            <person name="Robertson H.M."/>
            <person name="Bork P."/>
            <person name="Koonin E.V."/>
            <person name="Zdobnov E.M."/>
            <person name="Grigoriev I.V."/>
            <person name="Lynch M."/>
            <person name="Boore J.L."/>
        </authorList>
    </citation>
    <scope>NUCLEOTIDE SEQUENCE [LARGE SCALE GENOMIC DNA]</scope>
</reference>
<dbReference type="HOGENOM" id="CLU_2190486_0_0_1"/>
<evidence type="ECO:0000256" key="1">
    <source>
        <dbReference type="SAM" id="MobiDB-lite"/>
    </source>
</evidence>
<dbReference type="InParanoid" id="E9I712"/>
<proteinExistence type="predicted"/>
<organism evidence="2 3">
    <name type="scientific">Daphnia pulex</name>
    <name type="common">Water flea</name>
    <dbReference type="NCBI Taxonomy" id="6669"/>
    <lineage>
        <taxon>Eukaryota</taxon>
        <taxon>Metazoa</taxon>
        <taxon>Ecdysozoa</taxon>
        <taxon>Arthropoda</taxon>
        <taxon>Crustacea</taxon>
        <taxon>Branchiopoda</taxon>
        <taxon>Diplostraca</taxon>
        <taxon>Cladocera</taxon>
        <taxon>Anomopoda</taxon>
        <taxon>Daphniidae</taxon>
        <taxon>Daphnia</taxon>
    </lineage>
</organism>
<evidence type="ECO:0000313" key="3">
    <source>
        <dbReference type="Proteomes" id="UP000000305"/>
    </source>
</evidence>
<evidence type="ECO:0000313" key="2">
    <source>
        <dbReference type="EMBL" id="EFX60218.1"/>
    </source>
</evidence>
<feature type="region of interest" description="Disordered" evidence="1">
    <location>
        <begin position="56"/>
        <end position="109"/>
    </location>
</feature>